<proteinExistence type="predicted"/>
<dbReference type="eggNOG" id="ENOG5030RSQ">
    <property type="taxonomic scope" value="Bacteria"/>
</dbReference>
<dbReference type="KEGG" id="bon:A361_08910"/>
<dbReference type="STRING" id="1196031.A361_08910"/>
<dbReference type="EMBL" id="CP015506">
    <property type="protein sequence ID" value="AND39236.1"/>
    <property type="molecule type" value="Genomic_DNA"/>
</dbReference>
<evidence type="ECO:0000313" key="3">
    <source>
        <dbReference type="EMBL" id="AND39236.1"/>
    </source>
</evidence>
<evidence type="ECO:0000313" key="4">
    <source>
        <dbReference type="Proteomes" id="UP000077856"/>
    </source>
</evidence>
<dbReference type="AlphaFoldDB" id="A0A160M977"/>
<feature type="region of interest" description="Disordered" evidence="1">
    <location>
        <begin position="159"/>
        <end position="201"/>
    </location>
</feature>
<dbReference type="Pfam" id="PF09580">
    <property type="entry name" value="Spore_YhcN_YlaJ"/>
    <property type="match status" value="1"/>
</dbReference>
<evidence type="ECO:0000256" key="2">
    <source>
        <dbReference type="SAM" id="SignalP"/>
    </source>
</evidence>
<reference evidence="3 4" key="1">
    <citation type="submission" date="2016-04" db="EMBL/GenBank/DDBJ databases">
        <title>Complete genome sequence of Bacillus oceanisediminis strain 2691.</title>
        <authorList>
            <person name="Jeong H."/>
            <person name="Kim H.J."/>
            <person name="Lee D.-W."/>
        </authorList>
    </citation>
    <scope>NUCLEOTIDE SEQUENCE [LARGE SCALE GENOMIC DNA]</scope>
    <source>
        <strain evidence="3 4">2691</strain>
    </source>
</reference>
<dbReference type="GO" id="GO:0030435">
    <property type="term" value="P:sporulation resulting in formation of a cellular spore"/>
    <property type="evidence" value="ECO:0007669"/>
    <property type="project" value="InterPro"/>
</dbReference>
<gene>
    <name evidence="3" type="ORF">A361_08910</name>
</gene>
<sequence length="201" mass="22299">MNRWLLICMTGLLLSGCGMNGNQALDHQEQQNTNSINVKNSTIQEVDRETGQQVSRHLVNLATRVPNVNDATAVVLGRFAIVGVDVNKNLDRSEVGTIKYSVAESLKNDPHGARAIVVADPDINARLREIADDIQNGEPLQGIMNELADIAGRLMPEVPADLVDPKKKNEKNATEDPKKKLDNDQEKQLEQKQEEQSNYHK</sequence>
<feature type="compositionally biased region" description="Basic and acidic residues" evidence="1">
    <location>
        <begin position="163"/>
        <end position="201"/>
    </location>
</feature>
<evidence type="ECO:0000256" key="1">
    <source>
        <dbReference type="SAM" id="MobiDB-lite"/>
    </source>
</evidence>
<dbReference type="InterPro" id="IPR019076">
    <property type="entry name" value="Spore_lipoprot_YhcN/YlaJ-like"/>
</dbReference>
<protein>
    <recommendedName>
        <fullName evidence="5">YhcN/YlaJ family sporulation lipoprotein</fullName>
    </recommendedName>
</protein>
<keyword evidence="2" id="KW-0732">Signal</keyword>
<organism evidence="3 4">
    <name type="scientific">Cytobacillus oceanisediminis 2691</name>
    <dbReference type="NCBI Taxonomy" id="1196031"/>
    <lineage>
        <taxon>Bacteria</taxon>
        <taxon>Bacillati</taxon>
        <taxon>Bacillota</taxon>
        <taxon>Bacilli</taxon>
        <taxon>Bacillales</taxon>
        <taxon>Bacillaceae</taxon>
        <taxon>Cytobacillus</taxon>
    </lineage>
</organism>
<feature type="signal peptide" evidence="2">
    <location>
        <begin position="1"/>
        <end position="20"/>
    </location>
</feature>
<dbReference type="RefSeq" id="WP_019381681.1">
    <property type="nucleotide sequence ID" value="NZ_CP015506.1"/>
</dbReference>
<dbReference type="Proteomes" id="UP000077856">
    <property type="component" value="Chromosome"/>
</dbReference>
<dbReference type="InterPro" id="IPR014247">
    <property type="entry name" value="Spore_lipoprot_YhcN/YlaJ"/>
</dbReference>
<dbReference type="PROSITE" id="PS51257">
    <property type="entry name" value="PROKAR_LIPOPROTEIN"/>
    <property type="match status" value="1"/>
</dbReference>
<evidence type="ECO:0008006" key="5">
    <source>
        <dbReference type="Google" id="ProtNLM"/>
    </source>
</evidence>
<feature type="chain" id="PRO_5038499158" description="YhcN/YlaJ family sporulation lipoprotein" evidence="2">
    <location>
        <begin position="21"/>
        <end position="201"/>
    </location>
</feature>
<dbReference type="NCBIfam" id="TIGR02898">
    <property type="entry name" value="spore_YhcN_YlaJ"/>
    <property type="match status" value="1"/>
</dbReference>
<name>A0A160M977_9BACI</name>
<accession>A0A160M977</accession>